<proteinExistence type="predicted"/>
<dbReference type="Proteomes" id="UP000183809">
    <property type="component" value="Unassembled WGS sequence"/>
</dbReference>
<evidence type="ECO:0000313" key="2">
    <source>
        <dbReference type="EMBL" id="OJD35217.1"/>
    </source>
</evidence>
<dbReference type="AlphaFoldDB" id="A0A1J9R3R3"/>
<feature type="domain" description="Heterokaryon incompatibility" evidence="1">
    <location>
        <begin position="223"/>
        <end position="375"/>
    </location>
</feature>
<dbReference type="EMBL" id="MNUE01000018">
    <property type="protein sequence ID" value="OJD35217.1"/>
    <property type="molecule type" value="Genomic_DNA"/>
</dbReference>
<dbReference type="Pfam" id="PF06985">
    <property type="entry name" value="HET"/>
    <property type="match status" value="1"/>
</dbReference>
<dbReference type="GeneID" id="31011991"/>
<comment type="caution">
    <text evidence="2">The sequence shown here is derived from an EMBL/GenBank/DDBJ whole genome shotgun (WGS) entry which is preliminary data.</text>
</comment>
<evidence type="ECO:0000313" key="3">
    <source>
        <dbReference type="Proteomes" id="UP000183809"/>
    </source>
</evidence>
<dbReference type="RefSeq" id="XP_020131477.1">
    <property type="nucleotide sequence ID" value="XM_020271732.1"/>
</dbReference>
<name>A0A1J9R3R3_9PEZI</name>
<protein>
    <submittedName>
        <fullName evidence="2">Het-domain-containing protein</fullName>
    </submittedName>
</protein>
<gene>
    <name evidence="2" type="ORF">BKCO1_18000102</name>
</gene>
<dbReference type="OrthoDB" id="5428863at2759"/>
<keyword evidence="3" id="KW-1185">Reference proteome</keyword>
<evidence type="ECO:0000259" key="1">
    <source>
        <dbReference type="Pfam" id="PF06985"/>
    </source>
</evidence>
<dbReference type="STRING" id="236234.A0A1J9R3R3"/>
<sequence>MTTIQTHTDGLCDTCSKINIYSYFRQAIHCRTGRLGSFVAPTQDAVALGDLEDILDKSVECSFCRIVIKAICHRRHYSDKDPKAVLASSRSTGKPMQCWMYSYLFAESPAQDTFRIAISTHMPRGRMLTPPSECHAGDIQLVAEDGISACDNAKFHGRRVNELFDVGMARSWLRLCETAHGERCSDPDGEWKDGPGEASNLGDMLVIDVEDLCLRDCSPGTRYITLSYCWPSVPGLTNTSATLAELRVPGCLKEKFGMLPGTITDAIRLVKEMGEKYLWIDALCIIQDSEEHKQKQIMRMDSIYAQSVLTIVSAYRVPPGESEPCRGLPGIRQKTRSAEQQIEKVRDHHLAIPFDTLLNTVGQTRWNSRAWTFQESMLAKRCLYFTDDQAYFQCASCLFCEDSVGEGAKLHTKFYRGTNLWNNIGPQVLIDNHGEASKLTRRPYPDDSRATRAYEDLMGDYSSRALSDPRDILNAFQGVQNVLKSSMQTRFWYGLPERYLDTALLWTCLGVPRRQTHPLHTSADGSEEMHGPTWSWTGWRSSVEFGNYFYMTSCTSEVPWFAISRRGDQAALLLHVASFFHSIELTPANRLVRPQVPPPDDFLDTVVPRETVDFASENWRFPRYLACQTMLATFTLIASEVRHLGRKGKLWRFGSNMAVFDGRRRWAGSMMLDRGWVAENVAGRRAFEFILLSRGEFMGSMAHAAQFQPVYFDEARFEVRAFCLLNVMMVERRGDVARRLGVAIVHEDAWVEAQPRPMFVKLE</sequence>
<dbReference type="PANTHER" id="PTHR33112:SF12">
    <property type="entry name" value="HETEROKARYON INCOMPATIBILITY DOMAIN-CONTAINING PROTEIN"/>
    <property type="match status" value="1"/>
</dbReference>
<reference evidence="2 3" key="1">
    <citation type="submission" date="2016-10" db="EMBL/GenBank/DDBJ databases">
        <title>Proteomics and genomics reveal pathogen-plant mechanisms compatible with a hemibiotrophic lifestyle of Diplodia corticola.</title>
        <authorList>
            <person name="Fernandes I."/>
            <person name="De Jonge R."/>
            <person name="Van De Peer Y."/>
            <person name="Devreese B."/>
            <person name="Alves A."/>
            <person name="Esteves A.C."/>
        </authorList>
    </citation>
    <scope>NUCLEOTIDE SEQUENCE [LARGE SCALE GENOMIC DNA]</scope>
    <source>
        <strain evidence="2 3">CBS 112549</strain>
    </source>
</reference>
<dbReference type="PANTHER" id="PTHR33112">
    <property type="entry name" value="DOMAIN PROTEIN, PUTATIVE-RELATED"/>
    <property type="match status" value="1"/>
</dbReference>
<dbReference type="InterPro" id="IPR010730">
    <property type="entry name" value="HET"/>
</dbReference>
<accession>A0A1J9R3R3</accession>
<organism evidence="2 3">
    <name type="scientific">Diplodia corticola</name>
    <dbReference type="NCBI Taxonomy" id="236234"/>
    <lineage>
        <taxon>Eukaryota</taxon>
        <taxon>Fungi</taxon>
        <taxon>Dikarya</taxon>
        <taxon>Ascomycota</taxon>
        <taxon>Pezizomycotina</taxon>
        <taxon>Dothideomycetes</taxon>
        <taxon>Dothideomycetes incertae sedis</taxon>
        <taxon>Botryosphaeriales</taxon>
        <taxon>Botryosphaeriaceae</taxon>
        <taxon>Diplodia</taxon>
    </lineage>
</organism>